<name>A0A917SQ34_9ACTN</name>
<dbReference type="PANTHER" id="PTHR43267:SF3">
    <property type="entry name" value="THIF PROTEIN"/>
    <property type="match status" value="1"/>
</dbReference>
<dbReference type="GO" id="GO:0061503">
    <property type="term" value="F:tRNA threonylcarbamoyladenosine dehydratase"/>
    <property type="evidence" value="ECO:0007669"/>
    <property type="project" value="TreeGrafter"/>
</dbReference>
<dbReference type="SUPFAM" id="SSF55469">
    <property type="entry name" value="FMN-dependent nitroreductase-like"/>
    <property type="match status" value="2"/>
</dbReference>
<evidence type="ECO:0000313" key="3">
    <source>
        <dbReference type="Proteomes" id="UP000655208"/>
    </source>
</evidence>
<dbReference type="InterPro" id="IPR045886">
    <property type="entry name" value="ThiF/MoeB/HesA"/>
</dbReference>
<dbReference type="InterPro" id="IPR035985">
    <property type="entry name" value="Ubiquitin-activating_enz"/>
</dbReference>
<dbReference type="InterPro" id="IPR000594">
    <property type="entry name" value="ThiF_NAD_FAD-bd"/>
</dbReference>
<dbReference type="Gene3D" id="3.40.109.10">
    <property type="entry name" value="NADH Oxidase"/>
    <property type="match status" value="1"/>
</dbReference>
<reference evidence="2" key="2">
    <citation type="submission" date="2020-09" db="EMBL/GenBank/DDBJ databases">
        <authorList>
            <person name="Sun Q."/>
            <person name="Zhou Y."/>
        </authorList>
    </citation>
    <scope>NUCLEOTIDE SEQUENCE</scope>
    <source>
        <strain evidence="2">CGMCC 4.7308</strain>
    </source>
</reference>
<feature type="domain" description="THIF-type NAD/FAD binding fold" evidence="1">
    <location>
        <begin position="97"/>
        <end position="232"/>
    </location>
</feature>
<organism evidence="2 3">
    <name type="scientific">Nakamurella endophytica</name>
    <dbReference type="NCBI Taxonomy" id="1748367"/>
    <lineage>
        <taxon>Bacteria</taxon>
        <taxon>Bacillati</taxon>
        <taxon>Actinomycetota</taxon>
        <taxon>Actinomycetes</taxon>
        <taxon>Nakamurellales</taxon>
        <taxon>Nakamurellaceae</taxon>
        <taxon>Nakamurella</taxon>
    </lineage>
</organism>
<dbReference type="Proteomes" id="UP000655208">
    <property type="component" value="Unassembled WGS sequence"/>
</dbReference>
<dbReference type="GO" id="GO:0008641">
    <property type="term" value="F:ubiquitin-like modifier activating enzyme activity"/>
    <property type="evidence" value="ECO:0007669"/>
    <property type="project" value="InterPro"/>
</dbReference>
<dbReference type="Gene3D" id="3.40.50.720">
    <property type="entry name" value="NAD(P)-binding Rossmann-like Domain"/>
    <property type="match status" value="1"/>
</dbReference>
<reference evidence="2" key="1">
    <citation type="journal article" date="2014" name="Int. J. Syst. Evol. Microbiol.">
        <title>Complete genome sequence of Corynebacterium casei LMG S-19264T (=DSM 44701T), isolated from a smear-ripened cheese.</title>
        <authorList>
            <consortium name="US DOE Joint Genome Institute (JGI-PGF)"/>
            <person name="Walter F."/>
            <person name="Albersmeier A."/>
            <person name="Kalinowski J."/>
            <person name="Ruckert C."/>
        </authorList>
    </citation>
    <scope>NUCLEOTIDE SEQUENCE</scope>
    <source>
        <strain evidence="2">CGMCC 4.7308</strain>
    </source>
</reference>
<dbReference type="CDD" id="cd01483">
    <property type="entry name" value="E1_enzyme_family"/>
    <property type="match status" value="1"/>
</dbReference>
<sequence>MTLHLLSLGRPDLGDDFRAVVLDESDPAQARHLRRLRRRRDVVVLDHREGLRAELADLRPALDAAALAAPFRWAWYPWRRTLVSVPQPDTFRQLRTDRNRNKITRAEQERFARLRIGVVGLSVGHAIAHTLALEGLCGSLRLADPDSIELSNLNRIPASVGDLGVNKAVVVARRIADVDPYLHTEVFLEGLTESTMTGFFDGLDLVIEECDSLDMKLRVREEARRRGLPVLMETSDRGLFDVERFDLEPDRPLFHGLLGDVSPETLRGLSTHDKAPHVMRILEAGQLSDRMAASMVEIDHTVSTWPQLAGDVQLGGATVAAAVRRLGRGESLPSGRIRVDLERSLDGLGAAVAAGPPEGVAGAAGAAEIAVAAAVDLTAEEPGEVQEAVLHAVRLAPSGGNVQPWSLVPTADGGVEIHLAADRTSGLDVAFRGSYVAIGAAAFNATVAAARHGRKAVVTPFPAGPESGSVVTVSLEAGADPELAELYPAMVRRITNRQYGRVRPLAPELVSELRRQMAAMGAGVHLVTDRDRVAAVADVLAASDRVRFLDRVLHGEMMHEMRWPGPERASWGIDVAALGMDDADLAKLRVAARTDVMARLGDWGEGIGVALGDNTRDRVNASSAVAVVTVDGDRPADYVRGGMALEQLWITAERHGLAVHPVSPVFLYARSDADRSGLSATYADELALLSRRFGDAVGLAPTDVPVLVVRLSSDVPPAPVRSQRFDRETVYVGPPALAGTGAAVDRRDA</sequence>
<keyword evidence="3" id="KW-1185">Reference proteome</keyword>
<dbReference type="AlphaFoldDB" id="A0A917SQ34"/>
<evidence type="ECO:0000313" key="2">
    <source>
        <dbReference type="EMBL" id="GGL91920.1"/>
    </source>
</evidence>
<dbReference type="GO" id="GO:0016491">
    <property type="term" value="F:oxidoreductase activity"/>
    <property type="evidence" value="ECO:0007669"/>
    <property type="project" value="InterPro"/>
</dbReference>
<dbReference type="InterPro" id="IPR000415">
    <property type="entry name" value="Nitroreductase-like"/>
</dbReference>
<dbReference type="GO" id="GO:0061504">
    <property type="term" value="P:cyclic threonylcarbamoyladenosine biosynthetic process"/>
    <property type="evidence" value="ECO:0007669"/>
    <property type="project" value="TreeGrafter"/>
</dbReference>
<gene>
    <name evidence="2" type="ORF">GCM10011594_09650</name>
</gene>
<evidence type="ECO:0000259" key="1">
    <source>
        <dbReference type="Pfam" id="PF00899"/>
    </source>
</evidence>
<proteinExistence type="predicted"/>
<protein>
    <recommendedName>
        <fullName evidence="1">THIF-type NAD/FAD binding fold domain-containing protein</fullName>
    </recommendedName>
</protein>
<accession>A0A917SQ34</accession>
<dbReference type="NCBIfam" id="NF005901">
    <property type="entry name" value="PRK07877.1"/>
    <property type="match status" value="1"/>
</dbReference>
<comment type="caution">
    <text evidence="2">The sequence shown here is derived from an EMBL/GenBank/DDBJ whole genome shotgun (WGS) entry which is preliminary data.</text>
</comment>
<dbReference type="SUPFAM" id="SSF69572">
    <property type="entry name" value="Activating enzymes of the ubiquitin-like proteins"/>
    <property type="match status" value="1"/>
</dbReference>
<dbReference type="RefSeq" id="WP_188940378.1">
    <property type="nucleotide sequence ID" value="NZ_BMNA01000002.1"/>
</dbReference>
<dbReference type="EMBL" id="BMNA01000002">
    <property type="protein sequence ID" value="GGL91920.1"/>
    <property type="molecule type" value="Genomic_DNA"/>
</dbReference>
<dbReference type="Pfam" id="PF00899">
    <property type="entry name" value="ThiF"/>
    <property type="match status" value="1"/>
</dbReference>
<dbReference type="PANTHER" id="PTHR43267">
    <property type="entry name" value="TRNA THREONYLCARBAMOYLADENOSINE DEHYDRATASE"/>
    <property type="match status" value="1"/>
</dbReference>